<reference evidence="1 2" key="1">
    <citation type="submission" date="2021-06" db="EMBL/GenBank/DDBJ databases">
        <title>Genome sequence of Babesia caballi.</title>
        <authorList>
            <person name="Yamagishi J."/>
            <person name="Kidaka T."/>
            <person name="Ochi A."/>
        </authorList>
    </citation>
    <scope>NUCLEOTIDE SEQUENCE [LARGE SCALE GENOMIC DNA]</scope>
    <source>
        <strain evidence="1">USDA-D6B2</strain>
    </source>
</reference>
<comment type="caution">
    <text evidence="1">The sequence shown here is derived from an EMBL/GenBank/DDBJ whole genome shotgun (WGS) entry which is preliminary data.</text>
</comment>
<keyword evidence="2" id="KW-1185">Reference proteome</keyword>
<organism evidence="1 2">
    <name type="scientific">Babesia caballi</name>
    <dbReference type="NCBI Taxonomy" id="5871"/>
    <lineage>
        <taxon>Eukaryota</taxon>
        <taxon>Sar</taxon>
        <taxon>Alveolata</taxon>
        <taxon>Apicomplexa</taxon>
        <taxon>Aconoidasida</taxon>
        <taxon>Piroplasmida</taxon>
        <taxon>Babesiidae</taxon>
        <taxon>Babesia</taxon>
    </lineage>
</organism>
<evidence type="ECO:0000313" key="1">
    <source>
        <dbReference type="EMBL" id="GIX62198.1"/>
    </source>
</evidence>
<dbReference type="EMBL" id="BPLF01000001">
    <property type="protein sequence ID" value="GIX62198.1"/>
    <property type="molecule type" value="Genomic_DNA"/>
</dbReference>
<protein>
    <submittedName>
        <fullName evidence="1">Iron transporter substrate-binding protein</fullName>
    </submittedName>
</protein>
<dbReference type="RefSeq" id="XP_067714267.1">
    <property type="nucleotide sequence ID" value="XM_067858166.1"/>
</dbReference>
<dbReference type="Proteomes" id="UP001497744">
    <property type="component" value="Unassembled WGS sequence"/>
</dbReference>
<dbReference type="GeneID" id="94193679"/>
<dbReference type="AlphaFoldDB" id="A0AAV4LQF4"/>
<gene>
    <name evidence="1" type="ORF">BcabD6B2_16330</name>
</gene>
<accession>A0AAV4LQF4</accession>
<name>A0AAV4LQF4_BABCB</name>
<sequence length="102" mass="10550">MNAGGIWVGQRRNMRKFIGYHFVQQGSFGVRGVDGLLPVEVHADGSGEVLVEPLEEGQSDFALGVALALDVGGGRVVGLGQVPQASELELGGGVAEVVLQGH</sequence>
<proteinExistence type="predicted"/>
<evidence type="ECO:0000313" key="2">
    <source>
        <dbReference type="Proteomes" id="UP001497744"/>
    </source>
</evidence>